<gene>
    <name evidence="1" type="ORF">LCGC14_2941090</name>
</gene>
<evidence type="ECO:0000313" key="1">
    <source>
        <dbReference type="EMBL" id="KKK68732.1"/>
    </source>
</evidence>
<name>A0A0F8XHX2_9ZZZZ</name>
<sequence length="46" mass="5374">MKSYQEIKDRLEEVNNAIDDLTGRNNPIELNKLMLKAETLKWVIEG</sequence>
<reference evidence="1" key="1">
    <citation type="journal article" date="2015" name="Nature">
        <title>Complex archaea that bridge the gap between prokaryotes and eukaryotes.</title>
        <authorList>
            <person name="Spang A."/>
            <person name="Saw J.H."/>
            <person name="Jorgensen S.L."/>
            <person name="Zaremba-Niedzwiedzka K."/>
            <person name="Martijn J."/>
            <person name="Lind A.E."/>
            <person name="van Eijk R."/>
            <person name="Schleper C."/>
            <person name="Guy L."/>
            <person name="Ettema T.J."/>
        </authorList>
    </citation>
    <scope>NUCLEOTIDE SEQUENCE</scope>
</reference>
<proteinExistence type="predicted"/>
<organism evidence="1">
    <name type="scientific">marine sediment metagenome</name>
    <dbReference type="NCBI Taxonomy" id="412755"/>
    <lineage>
        <taxon>unclassified sequences</taxon>
        <taxon>metagenomes</taxon>
        <taxon>ecological metagenomes</taxon>
    </lineage>
</organism>
<dbReference type="EMBL" id="LAZR01058993">
    <property type="protein sequence ID" value="KKK68732.1"/>
    <property type="molecule type" value="Genomic_DNA"/>
</dbReference>
<accession>A0A0F8XHX2</accession>
<comment type="caution">
    <text evidence="1">The sequence shown here is derived from an EMBL/GenBank/DDBJ whole genome shotgun (WGS) entry which is preliminary data.</text>
</comment>
<protein>
    <submittedName>
        <fullName evidence="1">Uncharacterized protein</fullName>
    </submittedName>
</protein>
<dbReference type="AlphaFoldDB" id="A0A0F8XHX2"/>